<reference evidence="4 5" key="1">
    <citation type="submission" date="2020-05" db="EMBL/GenBank/DDBJ databases">
        <title>Whole genome sequencing and identification of novel metabolites from Paenibacillus alvei strain JR949.</title>
        <authorList>
            <person name="Rajendhran J."/>
            <person name="Sree Pranav P."/>
            <person name="Mahalakshmi B."/>
            <person name="Karthikeyan R."/>
        </authorList>
    </citation>
    <scope>NUCLEOTIDE SEQUENCE [LARGE SCALE GENOMIC DNA]</scope>
    <source>
        <strain evidence="4 5">JR949</strain>
    </source>
</reference>
<name>A0AAP6ZRE4_PAEAL</name>
<feature type="compositionally biased region" description="Polar residues" evidence="1">
    <location>
        <begin position="59"/>
        <end position="78"/>
    </location>
</feature>
<dbReference type="EMBL" id="JABFOR010000001">
    <property type="protein sequence ID" value="NOJ69180.1"/>
    <property type="molecule type" value="Genomic_DNA"/>
</dbReference>
<feature type="region of interest" description="Disordered" evidence="1">
    <location>
        <begin position="34"/>
        <end position="80"/>
    </location>
</feature>
<organism evidence="4 5">
    <name type="scientific">Paenibacillus alvei</name>
    <name type="common">Bacillus alvei</name>
    <dbReference type="NCBI Taxonomy" id="44250"/>
    <lineage>
        <taxon>Bacteria</taxon>
        <taxon>Bacillati</taxon>
        <taxon>Bacillota</taxon>
        <taxon>Bacilli</taxon>
        <taxon>Bacillales</taxon>
        <taxon>Paenibacillaceae</taxon>
        <taxon>Paenibacillus</taxon>
    </lineage>
</organism>
<dbReference type="SUPFAM" id="SSF55383">
    <property type="entry name" value="Copper amine oxidase, domain N"/>
    <property type="match status" value="1"/>
</dbReference>
<accession>A0AAP6ZRE4</accession>
<feature type="domain" description="PKD/Chitinase" evidence="3">
    <location>
        <begin position="216"/>
        <end position="291"/>
    </location>
</feature>
<dbReference type="InterPro" id="IPR035986">
    <property type="entry name" value="PKD_dom_sf"/>
</dbReference>
<dbReference type="SMART" id="SM00089">
    <property type="entry name" value="PKD"/>
    <property type="match status" value="2"/>
</dbReference>
<dbReference type="InterPro" id="IPR022409">
    <property type="entry name" value="PKD/Chitinase_dom"/>
</dbReference>
<dbReference type="Gene3D" id="3.30.457.10">
    <property type="entry name" value="Copper amine oxidase-like, N-terminal domain"/>
    <property type="match status" value="1"/>
</dbReference>
<dbReference type="Pfam" id="PF07833">
    <property type="entry name" value="Cu_amine_oxidN1"/>
    <property type="match status" value="1"/>
</dbReference>
<evidence type="ECO:0000313" key="5">
    <source>
        <dbReference type="Proteomes" id="UP000552038"/>
    </source>
</evidence>
<feature type="chain" id="PRO_5042852003" evidence="2">
    <location>
        <begin position="26"/>
        <end position="710"/>
    </location>
</feature>
<dbReference type="InterPro" id="IPR036582">
    <property type="entry name" value="Mao_N_sf"/>
</dbReference>
<feature type="signal peptide" evidence="2">
    <location>
        <begin position="1"/>
        <end position="25"/>
    </location>
</feature>
<protein>
    <submittedName>
        <fullName evidence="4">Copper amine oxidase N-terminal domain-containing protein</fullName>
    </submittedName>
</protein>
<evidence type="ECO:0000313" key="4">
    <source>
        <dbReference type="EMBL" id="NOJ69180.1"/>
    </source>
</evidence>
<feature type="domain" description="PKD/Chitinase" evidence="3">
    <location>
        <begin position="296"/>
        <end position="368"/>
    </location>
</feature>
<dbReference type="RefSeq" id="WP_171414435.1">
    <property type="nucleotide sequence ID" value="NZ_JABFOR010000001.1"/>
</dbReference>
<keyword evidence="2" id="KW-0732">Signal</keyword>
<dbReference type="SUPFAM" id="SSF49299">
    <property type="entry name" value="PKD domain"/>
    <property type="match status" value="2"/>
</dbReference>
<evidence type="ECO:0000256" key="1">
    <source>
        <dbReference type="SAM" id="MobiDB-lite"/>
    </source>
</evidence>
<evidence type="ECO:0000256" key="2">
    <source>
        <dbReference type="SAM" id="SignalP"/>
    </source>
</evidence>
<evidence type="ECO:0000259" key="3">
    <source>
        <dbReference type="SMART" id="SM00089"/>
    </source>
</evidence>
<dbReference type="InterPro" id="IPR013783">
    <property type="entry name" value="Ig-like_fold"/>
</dbReference>
<comment type="caution">
    <text evidence="4">The sequence shown here is derived from an EMBL/GenBank/DDBJ whole genome shotgun (WGS) entry which is preliminary data.</text>
</comment>
<dbReference type="Proteomes" id="UP000552038">
    <property type="component" value="Unassembled WGS sequence"/>
</dbReference>
<gene>
    <name evidence="4" type="ORF">HMI46_01240</name>
</gene>
<sequence>MKSWKKLFVACVAAVQLFTVIPVFAAEGTTGTEVSGAVDANTSTSTTEDNSKQQDENQDVQQDKQLNSQDKQQVSQARVQPVLPGEYDKNVVVLIADSNKIYQDGNEYTSPQPITIKKGVSYIAIRSLIDRFGFKLDFDNKTKETIIKNGDKELRYKMGSADYRVNGVPTKMKGASYIQKDVFMVPVTSAMDAMGIPYKWEQASKRIIIQLSAQPVAKFKVNETDIIAGETRVTITDQSTHPLGRQIVETDWEGLQEIYDQPGTYTITLRVRDEDGEWSDPYSQTINVQKPHTPPVASFRTDKTTYKMGEPINYDDLSTDEEDTNLKREWTNKQPAFFEPGEKTITLKVTNKYGLTAEVSQTINITDEVLYSFEDFNRLFTPVGDIYPIDGTSVLSMQVIKPKISTERRTLYRSNSPEDVKADGILYRDRVAGGARVFAHHINNRDSTRNMRFYILAQNISDHTSTLTVQHMGIAGPSTSPQQTGKMGTVRYFESFAEEKTTETTLKPNEMKIIVPELNQISFKPGQVFTLYADVYADSMVEYTVVGIDADKDVFKALPTLPFLDKDDHIRGTYDNADITLTVDETVGEKDSRLILADVDQDIAGSDMITLEDQRNKGNYGVLYRIRMNKVAPHTLISFNSRGGSYSGGMFVNGKTVQTPTNGLLKGANEASVLYRTGDYEESVELLFSSAAGSNLPVNLVFTPLPKPKS</sequence>
<dbReference type="AlphaFoldDB" id="A0AAP6ZRE4"/>
<dbReference type="InterPro" id="IPR012854">
    <property type="entry name" value="Cu_amine_oxidase-like_N"/>
</dbReference>
<dbReference type="Gene3D" id="2.60.40.10">
    <property type="entry name" value="Immunoglobulins"/>
    <property type="match status" value="2"/>
</dbReference>
<proteinExistence type="predicted"/>